<keyword evidence="2" id="KW-1185">Reference proteome</keyword>
<dbReference type="AlphaFoldDB" id="A0A9E7G7Q8"/>
<protein>
    <submittedName>
        <fullName evidence="1">Uncharacterized protein</fullName>
    </submittedName>
</protein>
<dbReference type="EMBL" id="CP097508">
    <property type="protein sequence ID" value="URE09866.1"/>
    <property type="molecule type" value="Genomic_DNA"/>
</dbReference>
<name>A0A9E7G7Q8_9LILI</name>
<reference evidence="1" key="1">
    <citation type="submission" date="2022-05" db="EMBL/GenBank/DDBJ databases">
        <title>The Musa troglodytarum L. genome provides insights into the mechanism of non-climacteric behaviour and enrichment of carotenoids.</title>
        <authorList>
            <person name="Wang J."/>
        </authorList>
    </citation>
    <scope>NUCLEOTIDE SEQUENCE</scope>
    <source>
        <tissue evidence="1">Leaf</tissue>
    </source>
</reference>
<sequence>MAQMGISAKQIPTNEGKVKVYPRGGMETSFVETGAGDLVEFLEAMECTVTWSNSDQELPSTAFLLDLVVVSFELTGSCFAPGSGLGYSRALSRQITFRYKRHWGYID</sequence>
<accession>A0A9E7G7Q8</accession>
<gene>
    <name evidence="1" type="ORF">MUK42_35385</name>
</gene>
<evidence type="ECO:0000313" key="2">
    <source>
        <dbReference type="Proteomes" id="UP001055439"/>
    </source>
</evidence>
<organism evidence="1 2">
    <name type="scientific">Musa troglodytarum</name>
    <name type="common">fe'i banana</name>
    <dbReference type="NCBI Taxonomy" id="320322"/>
    <lineage>
        <taxon>Eukaryota</taxon>
        <taxon>Viridiplantae</taxon>
        <taxon>Streptophyta</taxon>
        <taxon>Embryophyta</taxon>
        <taxon>Tracheophyta</taxon>
        <taxon>Spermatophyta</taxon>
        <taxon>Magnoliopsida</taxon>
        <taxon>Liliopsida</taxon>
        <taxon>Zingiberales</taxon>
        <taxon>Musaceae</taxon>
        <taxon>Musa</taxon>
    </lineage>
</organism>
<proteinExistence type="predicted"/>
<dbReference type="Proteomes" id="UP001055439">
    <property type="component" value="Chromosome 6"/>
</dbReference>
<evidence type="ECO:0000313" key="1">
    <source>
        <dbReference type="EMBL" id="URE09866.1"/>
    </source>
</evidence>